<reference evidence="8 9" key="1">
    <citation type="submission" date="2023-01" db="EMBL/GenBank/DDBJ databases">
        <authorList>
            <person name="Kreplak J."/>
        </authorList>
    </citation>
    <scope>NUCLEOTIDE SEQUENCE [LARGE SCALE GENOMIC DNA]</scope>
</reference>
<keyword evidence="9" id="KW-1185">Reference proteome</keyword>
<evidence type="ECO:0000256" key="4">
    <source>
        <dbReference type="ARBA" id="ARBA00022989"/>
    </source>
</evidence>
<keyword evidence="4 7" id="KW-1133">Transmembrane helix</keyword>
<evidence type="ECO:0000313" key="8">
    <source>
        <dbReference type="EMBL" id="CAI8591621.1"/>
    </source>
</evidence>
<evidence type="ECO:0000256" key="6">
    <source>
        <dbReference type="SAM" id="MobiDB-lite"/>
    </source>
</evidence>
<dbReference type="PANTHER" id="PTHR31621:SF1">
    <property type="entry name" value="PROTEIN DMP5"/>
    <property type="match status" value="1"/>
</dbReference>
<dbReference type="GO" id="GO:0005737">
    <property type="term" value="C:cytoplasm"/>
    <property type="evidence" value="ECO:0007669"/>
    <property type="project" value="UniProtKB-ARBA"/>
</dbReference>
<feature type="transmembrane region" description="Helical" evidence="7">
    <location>
        <begin position="189"/>
        <end position="208"/>
    </location>
</feature>
<dbReference type="InterPro" id="IPR007770">
    <property type="entry name" value="DMP"/>
</dbReference>
<evidence type="ECO:0000256" key="5">
    <source>
        <dbReference type="ARBA" id="ARBA00023136"/>
    </source>
</evidence>
<feature type="transmembrane region" description="Helical" evidence="7">
    <location>
        <begin position="45"/>
        <end position="72"/>
    </location>
</feature>
<comment type="subcellular location">
    <subcellularLocation>
        <location evidence="1">Membrane</location>
        <topology evidence="1">Multi-pass membrane protein</topology>
    </subcellularLocation>
</comment>
<evidence type="ECO:0000256" key="3">
    <source>
        <dbReference type="ARBA" id="ARBA00022692"/>
    </source>
</evidence>
<evidence type="ECO:0000313" key="9">
    <source>
        <dbReference type="Proteomes" id="UP001157006"/>
    </source>
</evidence>
<proteinExistence type="inferred from homology"/>
<dbReference type="PANTHER" id="PTHR31621">
    <property type="entry name" value="PROTEIN DMP3"/>
    <property type="match status" value="1"/>
</dbReference>
<feature type="region of interest" description="Disordered" evidence="6">
    <location>
        <begin position="1"/>
        <end position="31"/>
    </location>
</feature>
<protein>
    <submittedName>
        <fullName evidence="8">Uncharacterized protein</fullName>
    </submittedName>
</protein>
<keyword evidence="5 7" id="KW-0472">Membrane</keyword>
<dbReference type="Pfam" id="PF05078">
    <property type="entry name" value="DUF679"/>
    <property type="match status" value="1"/>
</dbReference>
<evidence type="ECO:0000256" key="1">
    <source>
        <dbReference type="ARBA" id="ARBA00004141"/>
    </source>
</evidence>
<sequence length="224" mass="24018">MSLKQRRSDKQSAEAEDNNINGAGAGGTSSAAAHRITSPSLSKRAVTVTLTAAANLTKLLPTGTVLVFQALIPVFTNKGSCDSVTHILTLGLLLLLAFSCILACFTDTVKSSNGKRIYHGIATFKGLWLLDYSPIVDTSTLPDLAKYKINLMDFVHAFLSVLVFFAVALTDKNVLACYYPKPGTETKELLYIIPLGVGTLCSSLFTVFPTTRHGIGYPLTSDPK</sequence>
<feature type="transmembrane region" description="Helical" evidence="7">
    <location>
        <begin position="84"/>
        <end position="106"/>
    </location>
</feature>
<name>A0AAV0Z0M2_VICFA</name>
<keyword evidence="3 7" id="KW-0812">Transmembrane</keyword>
<dbReference type="GO" id="GO:0010256">
    <property type="term" value="P:endomembrane system organization"/>
    <property type="evidence" value="ECO:0007669"/>
    <property type="project" value="TreeGrafter"/>
</dbReference>
<dbReference type="AlphaFoldDB" id="A0AAV0Z0M2"/>
<comment type="similarity">
    <text evidence="2">Belongs to the plant DMP1 protein family.</text>
</comment>
<evidence type="ECO:0000256" key="7">
    <source>
        <dbReference type="SAM" id="Phobius"/>
    </source>
</evidence>
<gene>
    <name evidence="8" type="ORF">VFH_I495920</name>
</gene>
<feature type="compositionally biased region" description="Basic and acidic residues" evidence="6">
    <location>
        <begin position="1"/>
        <end position="13"/>
    </location>
</feature>
<evidence type="ECO:0000256" key="2">
    <source>
        <dbReference type="ARBA" id="ARBA00008707"/>
    </source>
</evidence>
<dbReference type="GO" id="GO:0016020">
    <property type="term" value="C:membrane"/>
    <property type="evidence" value="ECO:0007669"/>
    <property type="project" value="UniProtKB-SubCell"/>
</dbReference>
<organism evidence="8 9">
    <name type="scientific">Vicia faba</name>
    <name type="common">Broad bean</name>
    <name type="synonym">Faba vulgaris</name>
    <dbReference type="NCBI Taxonomy" id="3906"/>
    <lineage>
        <taxon>Eukaryota</taxon>
        <taxon>Viridiplantae</taxon>
        <taxon>Streptophyta</taxon>
        <taxon>Embryophyta</taxon>
        <taxon>Tracheophyta</taxon>
        <taxon>Spermatophyta</taxon>
        <taxon>Magnoliopsida</taxon>
        <taxon>eudicotyledons</taxon>
        <taxon>Gunneridae</taxon>
        <taxon>Pentapetalae</taxon>
        <taxon>rosids</taxon>
        <taxon>fabids</taxon>
        <taxon>Fabales</taxon>
        <taxon>Fabaceae</taxon>
        <taxon>Papilionoideae</taxon>
        <taxon>50 kb inversion clade</taxon>
        <taxon>NPAAA clade</taxon>
        <taxon>Hologalegina</taxon>
        <taxon>IRL clade</taxon>
        <taxon>Fabeae</taxon>
        <taxon>Vicia</taxon>
    </lineage>
</organism>
<feature type="transmembrane region" description="Helical" evidence="7">
    <location>
        <begin position="151"/>
        <end position="169"/>
    </location>
</feature>
<dbReference type="Proteomes" id="UP001157006">
    <property type="component" value="Chromosome 1L"/>
</dbReference>
<dbReference type="EMBL" id="OX451736">
    <property type="protein sequence ID" value="CAI8591621.1"/>
    <property type="molecule type" value="Genomic_DNA"/>
</dbReference>
<accession>A0AAV0Z0M2</accession>